<feature type="domain" description="Response regulatory" evidence="8">
    <location>
        <begin position="2"/>
        <end position="116"/>
    </location>
</feature>
<evidence type="ECO:0000256" key="7">
    <source>
        <dbReference type="PROSITE-ProRule" id="PRU01091"/>
    </source>
</evidence>
<evidence type="ECO:0000256" key="4">
    <source>
        <dbReference type="ARBA" id="ARBA00023125"/>
    </source>
</evidence>
<dbReference type="SMART" id="SM00862">
    <property type="entry name" value="Trans_reg_C"/>
    <property type="match status" value="1"/>
</dbReference>
<keyword evidence="5" id="KW-0804">Transcription</keyword>
<reference evidence="10 11" key="1">
    <citation type="submission" date="2024-03" db="EMBL/GenBank/DDBJ databases">
        <title>Sulfurimonas sp. HSL3-1.</title>
        <authorList>
            <person name="Wang S."/>
        </authorList>
    </citation>
    <scope>NUCLEOTIDE SEQUENCE [LARGE SCALE GENOMIC DNA]</scope>
    <source>
        <strain evidence="10 11">HSL3-1</strain>
    </source>
</reference>
<evidence type="ECO:0000256" key="2">
    <source>
        <dbReference type="ARBA" id="ARBA00023012"/>
    </source>
</evidence>
<evidence type="ECO:0000259" key="9">
    <source>
        <dbReference type="PROSITE" id="PS51755"/>
    </source>
</evidence>
<name>A0ABZ3HBB8_9BACT</name>
<dbReference type="SUPFAM" id="SSF52172">
    <property type="entry name" value="CheY-like"/>
    <property type="match status" value="1"/>
</dbReference>
<dbReference type="RefSeq" id="WP_345973195.1">
    <property type="nucleotide sequence ID" value="NZ_CP147920.1"/>
</dbReference>
<dbReference type="EMBL" id="CP147920">
    <property type="protein sequence ID" value="XAU15825.1"/>
    <property type="molecule type" value="Genomic_DNA"/>
</dbReference>
<organism evidence="10 11">
    <name type="scientific">Sulfurimonas diazotrophicus</name>
    <dbReference type="NCBI Taxonomy" id="3131939"/>
    <lineage>
        <taxon>Bacteria</taxon>
        <taxon>Pseudomonadati</taxon>
        <taxon>Campylobacterota</taxon>
        <taxon>Epsilonproteobacteria</taxon>
        <taxon>Campylobacterales</taxon>
        <taxon>Sulfurimonadaceae</taxon>
        <taxon>Sulfurimonas</taxon>
    </lineage>
</organism>
<evidence type="ECO:0000256" key="5">
    <source>
        <dbReference type="ARBA" id="ARBA00023163"/>
    </source>
</evidence>
<dbReference type="Gene3D" id="1.10.10.10">
    <property type="entry name" value="Winged helix-like DNA-binding domain superfamily/Winged helix DNA-binding domain"/>
    <property type="match status" value="1"/>
</dbReference>
<dbReference type="InterPro" id="IPR011006">
    <property type="entry name" value="CheY-like_superfamily"/>
</dbReference>
<feature type="DNA-binding region" description="OmpR/PhoB-type" evidence="7">
    <location>
        <begin position="124"/>
        <end position="217"/>
    </location>
</feature>
<proteinExistence type="predicted"/>
<evidence type="ECO:0000313" key="10">
    <source>
        <dbReference type="EMBL" id="XAU15825.1"/>
    </source>
</evidence>
<dbReference type="Proteomes" id="UP001447842">
    <property type="component" value="Chromosome"/>
</dbReference>
<evidence type="ECO:0000256" key="1">
    <source>
        <dbReference type="ARBA" id="ARBA00022553"/>
    </source>
</evidence>
<dbReference type="InterPro" id="IPR039420">
    <property type="entry name" value="WalR-like"/>
</dbReference>
<dbReference type="SMART" id="SM00448">
    <property type="entry name" value="REC"/>
    <property type="match status" value="1"/>
</dbReference>
<dbReference type="PROSITE" id="PS51755">
    <property type="entry name" value="OMPR_PHOB"/>
    <property type="match status" value="1"/>
</dbReference>
<dbReference type="Gene3D" id="3.40.50.2300">
    <property type="match status" value="1"/>
</dbReference>
<feature type="domain" description="OmpR/PhoB-type" evidence="9">
    <location>
        <begin position="124"/>
        <end position="217"/>
    </location>
</feature>
<accession>A0ABZ3HBB8</accession>
<dbReference type="PROSITE" id="PS50110">
    <property type="entry name" value="RESPONSE_REGULATORY"/>
    <property type="match status" value="1"/>
</dbReference>
<feature type="modified residue" description="4-aspartylphosphate" evidence="6">
    <location>
        <position position="51"/>
    </location>
</feature>
<dbReference type="Pfam" id="PF00486">
    <property type="entry name" value="Trans_reg_C"/>
    <property type="match status" value="1"/>
</dbReference>
<dbReference type="PANTHER" id="PTHR48111:SF21">
    <property type="entry name" value="DNA-BINDING DUAL MASTER TRANSCRIPTIONAL REGULATOR RPAA"/>
    <property type="match status" value="1"/>
</dbReference>
<dbReference type="InterPro" id="IPR036388">
    <property type="entry name" value="WH-like_DNA-bd_sf"/>
</dbReference>
<sequence length="217" mass="25197">MKILLLEDEYALRVSIEEFLEDLDFNVETYANGDDAFDAACATHFDLFLFDVNVPGLSGFELLKTLRAEGNETPAIFITARTQTKDLEEGYKRGCCDYIRKPFDLTELQLRIEHALRSYYYKHSEAIELAPDLLYDTKRMQLSYKEEPITLSKTENDILEVLLRHTNQAVSMAMFQDEVWGEYVDPANIRVQINNLRKKLPADIIKNRRGIGYIIER</sequence>
<dbReference type="CDD" id="cd00383">
    <property type="entry name" value="trans_reg_C"/>
    <property type="match status" value="1"/>
</dbReference>
<keyword evidence="11" id="KW-1185">Reference proteome</keyword>
<evidence type="ECO:0000256" key="6">
    <source>
        <dbReference type="PROSITE-ProRule" id="PRU00169"/>
    </source>
</evidence>
<dbReference type="Pfam" id="PF00072">
    <property type="entry name" value="Response_reg"/>
    <property type="match status" value="1"/>
</dbReference>
<evidence type="ECO:0000256" key="3">
    <source>
        <dbReference type="ARBA" id="ARBA00023015"/>
    </source>
</evidence>
<protein>
    <submittedName>
        <fullName evidence="10">Response regulator transcription factor</fullName>
    </submittedName>
</protein>
<evidence type="ECO:0000259" key="8">
    <source>
        <dbReference type="PROSITE" id="PS50110"/>
    </source>
</evidence>
<gene>
    <name evidence="10" type="ORF">WCY31_03770</name>
</gene>
<keyword evidence="1 6" id="KW-0597">Phosphoprotein</keyword>
<keyword evidence="4 7" id="KW-0238">DNA-binding</keyword>
<dbReference type="InterPro" id="IPR001867">
    <property type="entry name" value="OmpR/PhoB-type_DNA-bd"/>
</dbReference>
<dbReference type="PANTHER" id="PTHR48111">
    <property type="entry name" value="REGULATOR OF RPOS"/>
    <property type="match status" value="1"/>
</dbReference>
<keyword evidence="2" id="KW-0902">Two-component regulatory system</keyword>
<keyword evidence="3" id="KW-0805">Transcription regulation</keyword>
<dbReference type="InterPro" id="IPR001789">
    <property type="entry name" value="Sig_transdc_resp-reg_receiver"/>
</dbReference>
<evidence type="ECO:0000313" key="11">
    <source>
        <dbReference type="Proteomes" id="UP001447842"/>
    </source>
</evidence>